<dbReference type="InterPro" id="IPR004358">
    <property type="entry name" value="Sig_transdc_His_kin-like_C"/>
</dbReference>
<keyword evidence="4" id="KW-0808">Transferase</keyword>
<dbReference type="Gene3D" id="3.30.565.10">
    <property type="entry name" value="Histidine kinase-like ATPase, C-terminal domain"/>
    <property type="match status" value="1"/>
</dbReference>
<evidence type="ECO:0000256" key="4">
    <source>
        <dbReference type="ARBA" id="ARBA00022679"/>
    </source>
</evidence>
<evidence type="ECO:0000259" key="6">
    <source>
        <dbReference type="PROSITE" id="PS50109"/>
    </source>
</evidence>
<evidence type="ECO:0000313" key="7">
    <source>
        <dbReference type="EMBL" id="VAX05791.1"/>
    </source>
</evidence>
<sequence>MSTLIDDILKLSRISTRRVERQSIALNAIAETVLEQLRKTSPERDVNVEIHHPMVAEADPKLIRLVFENLLGNAWKYTARNEASLIKSGSTIHGLDMDAVRVYFIQDNGVGFDMQYVEKLFQPFQRLHKETDFEGAGIGLVSVKRIIEMHKGQVWIKSVLNQGTVVYFILQASSKDVVSDLEPVFA</sequence>
<dbReference type="AlphaFoldDB" id="A0A3B1AVM9"/>
<dbReference type="GO" id="GO:0004673">
    <property type="term" value="F:protein histidine kinase activity"/>
    <property type="evidence" value="ECO:0007669"/>
    <property type="project" value="UniProtKB-EC"/>
</dbReference>
<keyword evidence="3" id="KW-0597">Phosphoprotein</keyword>
<proteinExistence type="predicted"/>
<evidence type="ECO:0000256" key="5">
    <source>
        <dbReference type="ARBA" id="ARBA00022777"/>
    </source>
</evidence>
<dbReference type="PANTHER" id="PTHR42878:SF15">
    <property type="entry name" value="BACTERIOPHYTOCHROME"/>
    <property type="match status" value="1"/>
</dbReference>
<dbReference type="GO" id="GO:0030295">
    <property type="term" value="F:protein kinase activator activity"/>
    <property type="evidence" value="ECO:0007669"/>
    <property type="project" value="TreeGrafter"/>
</dbReference>
<comment type="catalytic activity">
    <reaction evidence="1">
        <text>ATP + protein L-histidine = ADP + protein N-phospho-L-histidine.</text>
        <dbReference type="EC" id="2.7.13.3"/>
    </reaction>
</comment>
<dbReference type="EC" id="2.7.13.3" evidence="2"/>
<protein>
    <recommendedName>
        <fullName evidence="2">histidine kinase</fullName>
        <ecNumber evidence="2">2.7.13.3</ecNumber>
    </recommendedName>
</protein>
<dbReference type="InterPro" id="IPR005467">
    <property type="entry name" value="His_kinase_dom"/>
</dbReference>
<dbReference type="Pfam" id="PF02518">
    <property type="entry name" value="HATPase_c"/>
    <property type="match status" value="1"/>
</dbReference>
<gene>
    <name evidence="7" type="ORF">MNBD_GAMMA25-584</name>
</gene>
<dbReference type="FunFam" id="3.30.565.10:FF:000006">
    <property type="entry name" value="Sensor histidine kinase WalK"/>
    <property type="match status" value="1"/>
</dbReference>
<dbReference type="PRINTS" id="PR00344">
    <property type="entry name" value="BCTRLSENSOR"/>
</dbReference>
<feature type="domain" description="Histidine kinase" evidence="6">
    <location>
        <begin position="1"/>
        <end position="174"/>
    </location>
</feature>
<evidence type="ECO:0000256" key="2">
    <source>
        <dbReference type="ARBA" id="ARBA00012438"/>
    </source>
</evidence>
<name>A0A3B1AVM9_9ZZZZ</name>
<evidence type="ECO:0000256" key="3">
    <source>
        <dbReference type="ARBA" id="ARBA00022553"/>
    </source>
</evidence>
<dbReference type="GO" id="GO:0007234">
    <property type="term" value="P:osmosensory signaling via phosphorelay pathway"/>
    <property type="evidence" value="ECO:0007669"/>
    <property type="project" value="TreeGrafter"/>
</dbReference>
<dbReference type="InterPro" id="IPR003594">
    <property type="entry name" value="HATPase_dom"/>
</dbReference>
<reference evidence="7" key="1">
    <citation type="submission" date="2018-06" db="EMBL/GenBank/DDBJ databases">
        <authorList>
            <person name="Zhirakovskaya E."/>
        </authorList>
    </citation>
    <scope>NUCLEOTIDE SEQUENCE</scope>
</reference>
<evidence type="ECO:0000256" key="1">
    <source>
        <dbReference type="ARBA" id="ARBA00000085"/>
    </source>
</evidence>
<dbReference type="SMART" id="SM00387">
    <property type="entry name" value="HATPase_c"/>
    <property type="match status" value="1"/>
</dbReference>
<dbReference type="EMBL" id="UOFY01000004">
    <property type="protein sequence ID" value="VAX05791.1"/>
    <property type="molecule type" value="Genomic_DNA"/>
</dbReference>
<dbReference type="InterPro" id="IPR036890">
    <property type="entry name" value="HATPase_C_sf"/>
</dbReference>
<dbReference type="GO" id="GO:0000156">
    <property type="term" value="F:phosphorelay response regulator activity"/>
    <property type="evidence" value="ECO:0007669"/>
    <property type="project" value="TreeGrafter"/>
</dbReference>
<dbReference type="PANTHER" id="PTHR42878">
    <property type="entry name" value="TWO-COMPONENT HISTIDINE KINASE"/>
    <property type="match status" value="1"/>
</dbReference>
<dbReference type="SUPFAM" id="SSF55874">
    <property type="entry name" value="ATPase domain of HSP90 chaperone/DNA topoisomerase II/histidine kinase"/>
    <property type="match status" value="1"/>
</dbReference>
<dbReference type="InterPro" id="IPR050351">
    <property type="entry name" value="BphY/WalK/GraS-like"/>
</dbReference>
<dbReference type="PROSITE" id="PS50109">
    <property type="entry name" value="HIS_KIN"/>
    <property type="match status" value="1"/>
</dbReference>
<accession>A0A3B1AVM9</accession>
<organism evidence="7">
    <name type="scientific">hydrothermal vent metagenome</name>
    <dbReference type="NCBI Taxonomy" id="652676"/>
    <lineage>
        <taxon>unclassified sequences</taxon>
        <taxon>metagenomes</taxon>
        <taxon>ecological metagenomes</taxon>
    </lineage>
</organism>
<keyword evidence="5" id="KW-0418">Kinase</keyword>